<accession>A0A6M4MEV3</accession>
<dbReference type="PANTHER" id="PTHR46182">
    <property type="entry name" value="FI19480P1"/>
    <property type="match status" value="1"/>
</dbReference>
<evidence type="ECO:0000259" key="1">
    <source>
        <dbReference type="SMART" id="SM00089"/>
    </source>
</evidence>
<proteinExistence type="predicted"/>
<dbReference type="GO" id="GO:0031410">
    <property type="term" value="C:cytoplasmic vesicle"/>
    <property type="evidence" value="ECO:0007669"/>
    <property type="project" value="TreeGrafter"/>
</dbReference>
<dbReference type="InterPro" id="IPR022409">
    <property type="entry name" value="PKD/Chitinase_dom"/>
</dbReference>
<dbReference type="InterPro" id="IPR029865">
    <property type="entry name" value="KIAA0319-like"/>
</dbReference>
<dbReference type="InterPro" id="IPR035986">
    <property type="entry name" value="PKD_dom_sf"/>
</dbReference>
<evidence type="ECO:0000313" key="3">
    <source>
        <dbReference type="Proteomes" id="UP000219285"/>
    </source>
</evidence>
<dbReference type="AlphaFoldDB" id="A0A6M4MEV3"/>
<sequence>MRYRSASIISFFFTCGRSANRNISQGLVGLVVLLSVSGCGGGGSDSASSSDNIFINAGADRNVTEGATVTLTAEVSGGSESLTYRWSASPALSITQADNAAPTATFTAPAAAQHTEYTLTATVTDTNGRTATDTVVIMVVPDNIAPVAQIVVPTYEDLPVNTFPAGAKITLSGTGSSDADAPDTTDPIAKWAWQQTEGTDVVADVEKNKPRLTFTTPIANTAQTLKFELVVTDAEGATNTAGVALSIQSGSDTKPTVTAGENHAVFSGESIILNGTADSSVPSAFPLQSQWEASGAQSVQIQQPENVLTFAVAPVVSSKTNLTFTLGVTDANGNHVEKEIEVVVRPFPVPLINDTGMITQGTNKDITDTHQNAWPGQDGQRGADVVAKSGFIEKAGRGEASFDFTKLNSNGDEEDGDASNWSCVRDNVTGLVWENKTSDGGIHDAGNSYSWYQSDDNGGYSGALASADAVCTLSQCNAQAYAQAVNAEGLCGFYDWRLPTHFELMSLVHFGIKNGAMIDESYFPFTGDLSDAPLWYWTRQPGADGVQGDVANNAWALDFASGVDNFLNKAEVAHVRLVRAGR</sequence>
<feature type="domain" description="PKD/Chitinase" evidence="1">
    <location>
        <begin position="254"/>
        <end position="347"/>
    </location>
</feature>
<keyword evidence="3" id="KW-1185">Reference proteome</keyword>
<dbReference type="RefSeq" id="WP_075610721.1">
    <property type="nucleotide sequence ID" value="NZ_CP052766.1"/>
</dbReference>
<protein>
    <submittedName>
        <fullName evidence="2">DUF1566 domain-containing protein</fullName>
    </submittedName>
</protein>
<dbReference type="EMBL" id="CP052766">
    <property type="protein sequence ID" value="QJR81711.1"/>
    <property type="molecule type" value="Genomic_DNA"/>
</dbReference>
<reference evidence="3" key="1">
    <citation type="submission" date="2014-12" db="EMBL/GenBank/DDBJ databases">
        <title>Complete genome sequence of a multi-drug resistant Klebsiella pneumoniae.</title>
        <authorList>
            <person name="Hua X."/>
            <person name="Chen Q."/>
            <person name="Li X."/>
            <person name="Feng Y."/>
            <person name="Ruan Z."/>
            <person name="Yu Y."/>
        </authorList>
    </citation>
    <scope>NUCLEOTIDE SEQUENCE [LARGE SCALE GENOMIC DNA]</scope>
    <source>
        <strain evidence="3">5.12</strain>
    </source>
</reference>
<dbReference type="KEGG" id="apel:CA267_013545"/>
<dbReference type="GO" id="GO:0005886">
    <property type="term" value="C:plasma membrane"/>
    <property type="evidence" value="ECO:0007669"/>
    <property type="project" value="TreeGrafter"/>
</dbReference>
<name>A0A6M4MEV3_9ALTE</name>
<gene>
    <name evidence="2" type="ORF">CA267_013545</name>
</gene>
<dbReference type="Proteomes" id="UP000219285">
    <property type="component" value="Chromosome"/>
</dbReference>
<evidence type="ECO:0000313" key="2">
    <source>
        <dbReference type="EMBL" id="QJR81711.1"/>
    </source>
</evidence>
<dbReference type="Pfam" id="PF07603">
    <property type="entry name" value="Lcl_C"/>
    <property type="match status" value="1"/>
</dbReference>
<feature type="domain" description="PKD/Chitinase" evidence="1">
    <location>
        <begin position="56"/>
        <end position="142"/>
    </location>
</feature>
<dbReference type="PANTHER" id="PTHR46182:SF1">
    <property type="entry name" value="DYSLEXIA-ASSOCIATED PROTEIN KIAA0319"/>
    <property type="match status" value="1"/>
</dbReference>
<dbReference type="Gene3D" id="2.60.40.10">
    <property type="entry name" value="Immunoglobulins"/>
    <property type="match status" value="3"/>
</dbReference>
<dbReference type="InterPro" id="IPR013783">
    <property type="entry name" value="Ig-like_fold"/>
</dbReference>
<dbReference type="SUPFAM" id="SSF49299">
    <property type="entry name" value="PKD domain"/>
    <property type="match status" value="1"/>
</dbReference>
<organism evidence="2 3">
    <name type="scientific">Alteromonas pelagimontana</name>
    <dbReference type="NCBI Taxonomy" id="1858656"/>
    <lineage>
        <taxon>Bacteria</taxon>
        <taxon>Pseudomonadati</taxon>
        <taxon>Pseudomonadota</taxon>
        <taxon>Gammaproteobacteria</taxon>
        <taxon>Alteromonadales</taxon>
        <taxon>Alteromonadaceae</taxon>
        <taxon>Alteromonas/Salinimonas group</taxon>
        <taxon>Alteromonas</taxon>
    </lineage>
</organism>
<dbReference type="OrthoDB" id="9815730at2"/>
<dbReference type="InterPro" id="IPR011460">
    <property type="entry name" value="Lcl_C"/>
</dbReference>
<dbReference type="SMART" id="SM00089">
    <property type="entry name" value="PKD"/>
    <property type="match status" value="3"/>
</dbReference>
<feature type="domain" description="PKD/Chitinase" evidence="1">
    <location>
        <begin position="149"/>
        <end position="250"/>
    </location>
</feature>
<reference evidence="2 3" key="2">
    <citation type="submission" date="2020-04" db="EMBL/GenBank/DDBJ databases">
        <title>Complete genome sequence of Alteromonas pelagimontana 5.12T.</title>
        <authorList>
            <person name="Sinha R.K."/>
            <person name="Krishnan K.P."/>
            <person name="Kurian J.P."/>
        </authorList>
    </citation>
    <scope>NUCLEOTIDE SEQUENCE [LARGE SCALE GENOMIC DNA]</scope>
    <source>
        <strain evidence="2 3">5.12</strain>
    </source>
</reference>
<dbReference type="Pfam" id="PF22352">
    <property type="entry name" value="K319L-like_PKD"/>
    <property type="match status" value="2"/>
</dbReference>